<dbReference type="PANTHER" id="PTHR24139:SF34">
    <property type="entry name" value="85_88 KDA CALCIUM-INDEPENDENT PHOSPHOLIPASE A2"/>
    <property type="match status" value="1"/>
</dbReference>
<feature type="non-terminal residue" evidence="4">
    <location>
        <position position="553"/>
    </location>
</feature>
<evidence type="ECO:0000313" key="4">
    <source>
        <dbReference type="EMBL" id="KAK1886341.1"/>
    </source>
</evidence>
<evidence type="ECO:0000256" key="1">
    <source>
        <dbReference type="ARBA" id="ARBA00022801"/>
    </source>
</evidence>
<feature type="repeat" description="ANK" evidence="2">
    <location>
        <begin position="317"/>
        <end position="349"/>
    </location>
</feature>
<feature type="repeat" description="ANK" evidence="2">
    <location>
        <begin position="350"/>
        <end position="382"/>
    </location>
</feature>
<dbReference type="InterPro" id="IPR036770">
    <property type="entry name" value="Ankyrin_rpt-contain_sf"/>
</dbReference>
<gene>
    <name evidence="4" type="ORF">KUDE01_030056</name>
</gene>
<dbReference type="SMART" id="SM00248">
    <property type="entry name" value="ANK"/>
    <property type="match status" value="5"/>
</dbReference>
<dbReference type="InterPro" id="IPR047148">
    <property type="entry name" value="PLPL9"/>
</dbReference>
<dbReference type="GO" id="GO:0035965">
    <property type="term" value="P:cardiolipin acyl-chain remodeling"/>
    <property type="evidence" value="ECO:0007669"/>
    <property type="project" value="TreeGrafter"/>
</dbReference>
<sequence length="553" mass="60108">MQFLGRLLDTVSSVSTLFTNPYRVRDVPLSDYGGGGKVLLKTEGRIVLYKNTQCQSWDCLLMIPETPNMTLRLFQVGSEEDAMNWFPQYALKLRPFYETLPLKAESAQPIVDCLRSHPDWSSAHIAVETGLRECLKHNYVQSQINSRDASGQTPLHRACERGDTACVTELLEESQARTDIKDQDGETPMHCAAKQDTPAIIKVRGHVLSDVFGRERAESPRGDAAARFLSPRPSRAVKALLGGGAKCDVIGGVGYPIHSAMKYSEKGCVEEILKADAGQLQAEDSLYGGTPLHWSKTAEMCRLLLEHGCAVNYLSKTGESALHILTRRGRFGAAMVLLTHGANANLKGQHGNTALHLAMKMDHMELIKALIVFGADVEIHNDLGETPGLIAARTSKGPNRKILLDMLCSVGVQRCHPPSPGSPPPLLVKTKTPGIGFEDVMFAGAALSALSRGSSEVDGSREQNRKLDRLLSGRRRDQRSGSDPDADRSGEGGGPAHQRALRLGGRNQHRGHPGLAIDEGAGVSGLPPYESAPLEDFLKEFGENTKMADVRYP</sequence>
<keyword evidence="5" id="KW-1185">Reference proteome</keyword>
<dbReference type="Gene3D" id="1.25.40.20">
    <property type="entry name" value="Ankyrin repeat-containing domain"/>
    <property type="match status" value="2"/>
</dbReference>
<accession>A0AAD9F2Y1</accession>
<protein>
    <submittedName>
        <fullName evidence="4">85/88 kDa calcium-independent phospholipase A2</fullName>
    </submittedName>
</protein>
<dbReference type="PROSITE" id="PS50088">
    <property type="entry name" value="ANK_REPEAT"/>
    <property type="match status" value="3"/>
</dbReference>
<feature type="repeat" description="ANK" evidence="2">
    <location>
        <begin position="150"/>
        <end position="183"/>
    </location>
</feature>
<name>A0AAD9F2Y1_DISEL</name>
<dbReference type="EMBL" id="JASDAP010000020">
    <property type="protein sequence ID" value="KAK1886341.1"/>
    <property type="molecule type" value="Genomic_DNA"/>
</dbReference>
<dbReference type="PANTHER" id="PTHR24139">
    <property type="entry name" value="CALCIUM-INDEPENDENT PHOSPHOLIPASE A2"/>
    <property type="match status" value="1"/>
</dbReference>
<reference evidence="4" key="1">
    <citation type="submission" date="2023-04" db="EMBL/GenBank/DDBJ databases">
        <title>Chromosome-level genome of Chaenocephalus aceratus.</title>
        <authorList>
            <person name="Park H."/>
        </authorList>
    </citation>
    <scope>NUCLEOTIDE SEQUENCE</scope>
    <source>
        <strain evidence="4">DE</strain>
        <tissue evidence="4">Muscle</tissue>
    </source>
</reference>
<evidence type="ECO:0000313" key="5">
    <source>
        <dbReference type="Proteomes" id="UP001228049"/>
    </source>
</evidence>
<dbReference type="PROSITE" id="PS50297">
    <property type="entry name" value="ANK_REP_REGION"/>
    <property type="match status" value="3"/>
</dbReference>
<dbReference type="Proteomes" id="UP001228049">
    <property type="component" value="Unassembled WGS sequence"/>
</dbReference>
<evidence type="ECO:0000256" key="2">
    <source>
        <dbReference type="PROSITE-ProRule" id="PRU00023"/>
    </source>
</evidence>
<dbReference type="GO" id="GO:0047499">
    <property type="term" value="F:calcium-independent phospholipase A2 activity"/>
    <property type="evidence" value="ECO:0007669"/>
    <property type="project" value="InterPro"/>
</dbReference>
<dbReference type="GO" id="GO:0052816">
    <property type="term" value="F:long-chain fatty acyl-CoA hydrolase activity"/>
    <property type="evidence" value="ECO:0007669"/>
    <property type="project" value="TreeGrafter"/>
</dbReference>
<feature type="region of interest" description="Disordered" evidence="3">
    <location>
        <begin position="452"/>
        <end position="531"/>
    </location>
</feature>
<keyword evidence="1" id="KW-0378">Hydrolase</keyword>
<feature type="compositionally biased region" description="Basic and acidic residues" evidence="3">
    <location>
        <begin position="458"/>
        <end position="490"/>
    </location>
</feature>
<dbReference type="Pfam" id="PF12796">
    <property type="entry name" value="Ank_2"/>
    <property type="match status" value="2"/>
</dbReference>
<dbReference type="InterPro" id="IPR002110">
    <property type="entry name" value="Ankyrin_rpt"/>
</dbReference>
<keyword evidence="2" id="KW-0040">ANK repeat</keyword>
<comment type="caution">
    <text evidence="4">The sequence shown here is derived from an EMBL/GenBank/DDBJ whole genome shotgun (WGS) entry which is preliminary data.</text>
</comment>
<proteinExistence type="predicted"/>
<evidence type="ECO:0000256" key="3">
    <source>
        <dbReference type="SAM" id="MobiDB-lite"/>
    </source>
</evidence>
<organism evidence="4 5">
    <name type="scientific">Dissostichus eleginoides</name>
    <name type="common">Patagonian toothfish</name>
    <name type="synonym">Dissostichus amissus</name>
    <dbReference type="NCBI Taxonomy" id="100907"/>
    <lineage>
        <taxon>Eukaryota</taxon>
        <taxon>Metazoa</taxon>
        <taxon>Chordata</taxon>
        <taxon>Craniata</taxon>
        <taxon>Vertebrata</taxon>
        <taxon>Euteleostomi</taxon>
        <taxon>Actinopterygii</taxon>
        <taxon>Neopterygii</taxon>
        <taxon>Teleostei</taxon>
        <taxon>Neoteleostei</taxon>
        <taxon>Acanthomorphata</taxon>
        <taxon>Eupercaria</taxon>
        <taxon>Perciformes</taxon>
        <taxon>Notothenioidei</taxon>
        <taxon>Nototheniidae</taxon>
        <taxon>Dissostichus</taxon>
    </lineage>
</organism>
<dbReference type="GO" id="GO:2000304">
    <property type="term" value="P:positive regulation of ceramide biosynthetic process"/>
    <property type="evidence" value="ECO:0007669"/>
    <property type="project" value="TreeGrafter"/>
</dbReference>
<dbReference type="SUPFAM" id="SSF48403">
    <property type="entry name" value="Ankyrin repeat"/>
    <property type="match status" value="1"/>
</dbReference>
<dbReference type="AlphaFoldDB" id="A0AAD9F2Y1"/>
<dbReference type="GO" id="GO:0005739">
    <property type="term" value="C:mitochondrion"/>
    <property type="evidence" value="ECO:0007669"/>
    <property type="project" value="TreeGrafter"/>
</dbReference>